<name>A0A0B7MV23_9FUNG</name>
<dbReference type="EMBL" id="LN718810">
    <property type="protein sequence ID" value="CEP06928.1"/>
    <property type="molecule type" value="Genomic_DNA"/>
</dbReference>
<sequence>MEPLNLPGFSLVKPPRSFRSFSASITYTLDTAQDCCIRLRLVNRNKVKLVPFFVRIFMRYRFSSIGEFPFTRRSQGGECVTIRRLAFPFPFDRLSFPHSSFFAQNLSPTWL</sequence>
<keyword evidence="2" id="KW-1185">Reference proteome</keyword>
<evidence type="ECO:0000313" key="2">
    <source>
        <dbReference type="Proteomes" id="UP000054107"/>
    </source>
</evidence>
<dbReference type="Proteomes" id="UP000054107">
    <property type="component" value="Unassembled WGS sequence"/>
</dbReference>
<dbReference type="AlphaFoldDB" id="A0A0B7MV23"/>
<reference evidence="1 2" key="1">
    <citation type="submission" date="2014-09" db="EMBL/GenBank/DDBJ databases">
        <authorList>
            <person name="Ellenberger Sabrina"/>
        </authorList>
    </citation>
    <scope>NUCLEOTIDE SEQUENCE [LARGE SCALE GENOMIC DNA]</scope>
    <source>
        <strain evidence="1 2">CBS 412.66</strain>
    </source>
</reference>
<gene>
    <name evidence="1" type="primary">PARPA_00183.1 scaffold 368</name>
</gene>
<evidence type="ECO:0000313" key="1">
    <source>
        <dbReference type="EMBL" id="CEP06928.1"/>
    </source>
</evidence>
<accession>A0A0B7MV23</accession>
<proteinExistence type="predicted"/>
<organism evidence="1 2">
    <name type="scientific">Parasitella parasitica</name>
    <dbReference type="NCBI Taxonomy" id="35722"/>
    <lineage>
        <taxon>Eukaryota</taxon>
        <taxon>Fungi</taxon>
        <taxon>Fungi incertae sedis</taxon>
        <taxon>Mucoromycota</taxon>
        <taxon>Mucoromycotina</taxon>
        <taxon>Mucoromycetes</taxon>
        <taxon>Mucorales</taxon>
        <taxon>Mucorineae</taxon>
        <taxon>Mucoraceae</taxon>
        <taxon>Parasitella</taxon>
    </lineage>
</organism>
<protein>
    <submittedName>
        <fullName evidence="1">Uncharacterized protein</fullName>
    </submittedName>
</protein>